<dbReference type="PANTHER" id="PTHR43177:SF3">
    <property type="entry name" value="PROTEIN NRFC HOMOLOG"/>
    <property type="match status" value="1"/>
</dbReference>
<dbReference type="SUPFAM" id="SSF54862">
    <property type="entry name" value="4Fe-4S ferredoxins"/>
    <property type="match status" value="1"/>
</dbReference>
<proteinExistence type="predicted"/>
<dbReference type="Proteomes" id="UP000287224">
    <property type="component" value="Unassembled WGS sequence"/>
</dbReference>
<evidence type="ECO:0000256" key="4">
    <source>
        <dbReference type="ARBA" id="ARBA00023014"/>
    </source>
</evidence>
<dbReference type="AlphaFoldDB" id="A0A401ZF58"/>
<dbReference type="OrthoDB" id="9779457at2"/>
<dbReference type="EMBL" id="BIFQ01000001">
    <property type="protein sequence ID" value="GCE05433.1"/>
    <property type="molecule type" value="Genomic_DNA"/>
</dbReference>
<keyword evidence="8" id="KW-1185">Reference proteome</keyword>
<feature type="region of interest" description="Disordered" evidence="5">
    <location>
        <begin position="221"/>
        <end position="255"/>
    </location>
</feature>
<gene>
    <name evidence="7" type="ORF">KDAU_27620</name>
</gene>
<keyword evidence="2" id="KW-0479">Metal-binding</keyword>
<dbReference type="Pfam" id="PF12797">
    <property type="entry name" value="Fer4_2"/>
    <property type="match status" value="1"/>
</dbReference>
<keyword evidence="3" id="KW-0408">Iron</keyword>
<protein>
    <recommendedName>
        <fullName evidence="6">4Fe-4S ferredoxin-type domain-containing protein</fullName>
    </recommendedName>
</protein>
<evidence type="ECO:0000313" key="7">
    <source>
        <dbReference type="EMBL" id="GCE05433.1"/>
    </source>
</evidence>
<dbReference type="InterPro" id="IPR017896">
    <property type="entry name" value="4Fe4S_Fe-S-bd"/>
</dbReference>
<dbReference type="GO" id="GO:0051539">
    <property type="term" value="F:4 iron, 4 sulfur cluster binding"/>
    <property type="evidence" value="ECO:0007669"/>
    <property type="project" value="UniProtKB-KW"/>
</dbReference>
<name>A0A401ZF58_9CHLR</name>
<evidence type="ECO:0000256" key="1">
    <source>
        <dbReference type="ARBA" id="ARBA00022485"/>
    </source>
</evidence>
<organism evidence="7 8">
    <name type="scientific">Dictyobacter aurantiacus</name>
    <dbReference type="NCBI Taxonomy" id="1936993"/>
    <lineage>
        <taxon>Bacteria</taxon>
        <taxon>Bacillati</taxon>
        <taxon>Chloroflexota</taxon>
        <taxon>Ktedonobacteria</taxon>
        <taxon>Ktedonobacterales</taxon>
        <taxon>Dictyobacteraceae</taxon>
        <taxon>Dictyobacter</taxon>
    </lineage>
</organism>
<dbReference type="InterPro" id="IPR050954">
    <property type="entry name" value="ET_IronSulfur_Cluster-Binding"/>
</dbReference>
<feature type="domain" description="4Fe-4S ferredoxin-type" evidence="6">
    <location>
        <begin position="6"/>
        <end position="36"/>
    </location>
</feature>
<dbReference type="Pfam" id="PF13247">
    <property type="entry name" value="Fer4_11"/>
    <property type="match status" value="1"/>
</dbReference>
<dbReference type="InterPro" id="IPR017900">
    <property type="entry name" value="4Fe4S_Fe_S_CS"/>
</dbReference>
<accession>A0A401ZF58</accession>
<dbReference type="Gene3D" id="3.30.70.20">
    <property type="match status" value="2"/>
</dbReference>
<keyword evidence="1" id="KW-0004">4Fe-4S</keyword>
<evidence type="ECO:0000256" key="2">
    <source>
        <dbReference type="ARBA" id="ARBA00022723"/>
    </source>
</evidence>
<dbReference type="PROSITE" id="PS00198">
    <property type="entry name" value="4FE4S_FER_1"/>
    <property type="match status" value="1"/>
</dbReference>
<reference evidence="8" key="1">
    <citation type="submission" date="2018-12" db="EMBL/GenBank/DDBJ databases">
        <title>Tengunoibacter tsumagoiensis gen. nov., sp. nov., Dictyobacter kobayashii sp. nov., D. alpinus sp. nov., and D. joshuensis sp. nov. and description of Dictyobacteraceae fam. nov. within the order Ktedonobacterales isolated from Tengu-no-mugimeshi.</title>
        <authorList>
            <person name="Wang C.M."/>
            <person name="Zheng Y."/>
            <person name="Sakai Y."/>
            <person name="Toyoda A."/>
            <person name="Minakuchi Y."/>
            <person name="Abe K."/>
            <person name="Yokota A."/>
            <person name="Yabe S."/>
        </authorList>
    </citation>
    <scope>NUCLEOTIDE SEQUENCE [LARGE SCALE GENOMIC DNA]</scope>
    <source>
        <strain evidence="8">S-27</strain>
    </source>
</reference>
<evidence type="ECO:0000256" key="5">
    <source>
        <dbReference type="SAM" id="MobiDB-lite"/>
    </source>
</evidence>
<evidence type="ECO:0000313" key="8">
    <source>
        <dbReference type="Proteomes" id="UP000287224"/>
    </source>
</evidence>
<dbReference type="PANTHER" id="PTHR43177">
    <property type="entry name" value="PROTEIN NRFC"/>
    <property type="match status" value="1"/>
</dbReference>
<sequence>MAESIKRIFLDPSRCIGCRSCVAACRECDTHKGESMIYIDYVERHNTVASSPTLCMHCEDPLAPCAQVCPAQAILVSPDGVVQSADETRCIYCENCGYACPFGVPKFHRAGHYMQKCNLCYDRTSQGKGPMCATVCPTQALFYGTYEEWLAAGRGQQGAKPVNTFYFGRQRVQTRNYVTLREEENELDLMALVEQADMGLHMDLPAATANQHADTWVDAETADIPQRKIPPEPWTPRQPLSPTPTPTPVPARSES</sequence>
<comment type="caution">
    <text evidence="7">The sequence shown here is derived from an EMBL/GenBank/DDBJ whole genome shotgun (WGS) entry which is preliminary data.</text>
</comment>
<feature type="domain" description="4Fe-4S ferredoxin-type" evidence="6">
    <location>
        <begin position="80"/>
        <end position="110"/>
    </location>
</feature>
<feature type="compositionally biased region" description="Pro residues" evidence="5">
    <location>
        <begin position="231"/>
        <end position="249"/>
    </location>
</feature>
<feature type="domain" description="4Fe-4S ferredoxin-type" evidence="6">
    <location>
        <begin position="46"/>
        <end position="79"/>
    </location>
</feature>
<keyword evidence="4" id="KW-0411">Iron-sulfur</keyword>
<dbReference type="PROSITE" id="PS51379">
    <property type="entry name" value="4FE4S_FER_2"/>
    <property type="match status" value="3"/>
</dbReference>
<evidence type="ECO:0000259" key="6">
    <source>
        <dbReference type="PROSITE" id="PS51379"/>
    </source>
</evidence>
<dbReference type="GO" id="GO:0046872">
    <property type="term" value="F:metal ion binding"/>
    <property type="evidence" value="ECO:0007669"/>
    <property type="project" value="UniProtKB-KW"/>
</dbReference>
<evidence type="ECO:0000256" key="3">
    <source>
        <dbReference type="ARBA" id="ARBA00023004"/>
    </source>
</evidence>